<gene>
    <name evidence="2" type="ORF">SAMN05444920_112343</name>
</gene>
<proteinExistence type="predicted"/>
<evidence type="ECO:0000256" key="1">
    <source>
        <dbReference type="SAM" id="MobiDB-lite"/>
    </source>
</evidence>
<organism evidence="2 3">
    <name type="scientific">Nonomuraea solani</name>
    <dbReference type="NCBI Taxonomy" id="1144553"/>
    <lineage>
        <taxon>Bacteria</taxon>
        <taxon>Bacillati</taxon>
        <taxon>Actinomycetota</taxon>
        <taxon>Actinomycetes</taxon>
        <taxon>Streptosporangiales</taxon>
        <taxon>Streptosporangiaceae</taxon>
        <taxon>Nonomuraea</taxon>
    </lineage>
</organism>
<sequence length="78" mass="8511">MLAPVRAVPESEPELEPEQADRGEVPVVVVEEPVTPAPVRTRAGCAGEWVDTWLWELCREREEEAAADEAEEGLASGI</sequence>
<protein>
    <submittedName>
        <fullName evidence="2">Uncharacterized protein</fullName>
    </submittedName>
</protein>
<reference evidence="2 3" key="1">
    <citation type="submission" date="2016-10" db="EMBL/GenBank/DDBJ databases">
        <authorList>
            <person name="de Groot N.N."/>
        </authorList>
    </citation>
    <scope>NUCLEOTIDE SEQUENCE [LARGE SCALE GENOMIC DNA]</scope>
    <source>
        <strain evidence="2 3">CGMCC 4.7037</strain>
    </source>
</reference>
<name>A0A1H6EQT3_9ACTN</name>
<evidence type="ECO:0000313" key="3">
    <source>
        <dbReference type="Proteomes" id="UP000236732"/>
    </source>
</evidence>
<dbReference type="AlphaFoldDB" id="A0A1H6EQT3"/>
<dbReference type="Proteomes" id="UP000236732">
    <property type="component" value="Unassembled WGS sequence"/>
</dbReference>
<keyword evidence="3" id="KW-1185">Reference proteome</keyword>
<feature type="region of interest" description="Disordered" evidence="1">
    <location>
        <begin position="1"/>
        <end position="26"/>
    </location>
</feature>
<dbReference type="EMBL" id="FNVT01000012">
    <property type="protein sequence ID" value="SEG99295.1"/>
    <property type="molecule type" value="Genomic_DNA"/>
</dbReference>
<accession>A0A1H6EQT3</accession>
<evidence type="ECO:0000313" key="2">
    <source>
        <dbReference type="EMBL" id="SEG99295.1"/>
    </source>
</evidence>